<dbReference type="InterPro" id="IPR004331">
    <property type="entry name" value="SPX_dom"/>
</dbReference>
<dbReference type="EMBL" id="CAUOFW020000855">
    <property type="protein sequence ID" value="CAK9138023.1"/>
    <property type="molecule type" value="Genomic_DNA"/>
</dbReference>
<sequence length="335" mass="38095">MVKFSKELEAQLIPEWKDAFVNYWQLKKLVKKVKLSRKTKQTQDHISDFGRSIFDPIRSITKKISDHLHIAGDKPEIIQAAGDPNVLRFRQVKSKVVEEGKVEEEKDEVYETELVQLFSQEDEAKMFFERLDEELNKVNQFYKTKEKEFLERGENLNKQLQILLDLKQVLSDRRRKSLTSKSGAGFLSPSFSSSGRNSDFSEPTEYSESPTENSQTENVIAALEKNGINFINSPTLSKTKKGKPKLAMRIDIPATTPTRTISAVTSMLWEDLVNAPKKEGPGESINRKKIQCAEKMIRGAFVELYRGLGLLKTYSLVDIETTSKPKESPSAPSTD</sequence>
<evidence type="ECO:0000256" key="1">
    <source>
        <dbReference type="SAM" id="MobiDB-lite"/>
    </source>
</evidence>
<evidence type="ECO:0000259" key="2">
    <source>
        <dbReference type="PROSITE" id="PS51382"/>
    </source>
</evidence>
<reference evidence="3 4" key="1">
    <citation type="submission" date="2024-02" db="EMBL/GenBank/DDBJ databases">
        <authorList>
            <person name="Vignale AGUSTIN F."/>
            <person name="Sosa J E."/>
            <person name="Modenutti C."/>
        </authorList>
    </citation>
    <scope>NUCLEOTIDE SEQUENCE [LARGE SCALE GENOMIC DNA]</scope>
</reference>
<dbReference type="PANTHER" id="PTHR48477">
    <property type="entry name" value="PHOSPHATE TRANSPORTER PHO1"/>
    <property type="match status" value="1"/>
</dbReference>
<dbReference type="Proteomes" id="UP001642360">
    <property type="component" value="Unassembled WGS sequence"/>
</dbReference>
<gene>
    <name evidence="3" type="ORF">ILEXP_LOCUS5087</name>
</gene>
<keyword evidence="4" id="KW-1185">Reference proteome</keyword>
<name>A0ABC8QZL4_9AQUA</name>
<dbReference type="InterPro" id="IPR052486">
    <property type="entry name" value="PHO1"/>
</dbReference>
<proteinExistence type="predicted"/>
<evidence type="ECO:0000313" key="4">
    <source>
        <dbReference type="Proteomes" id="UP001642360"/>
    </source>
</evidence>
<dbReference type="PROSITE" id="PS51382">
    <property type="entry name" value="SPX"/>
    <property type="match status" value="1"/>
</dbReference>
<feature type="domain" description="SPX" evidence="2">
    <location>
        <begin position="2"/>
        <end position="335"/>
    </location>
</feature>
<dbReference type="Pfam" id="PF03105">
    <property type="entry name" value="SPX"/>
    <property type="match status" value="1"/>
</dbReference>
<organism evidence="3 4">
    <name type="scientific">Ilex paraguariensis</name>
    <name type="common">yerba mate</name>
    <dbReference type="NCBI Taxonomy" id="185542"/>
    <lineage>
        <taxon>Eukaryota</taxon>
        <taxon>Viridiplantae</taxon>
        <taxon>Streptophyta</taxon>
        <taxon>Embryophyta</taxon>
        <taxon>Tracheophyta</taxon>
        <taxon>Spermatophyta</taxon>
        <taxon>Magnoliopsida</taxon>
        <taxon>eudicotyledons</taxon>
        <taxon>Gunneridae</taxon>
        <taxon>Pentapetalae</taxon>
        <taxon>asterids</taxon>
        <taxon>campanulids</taxon>
        <taxon>Aquifoliales</taxon>
        <taxon>Aquifoliaceae</taxon>
        <taxon>Ilex</taxon>
    </lineage>
</organism>
<protein>
    <recommendedName>
        <fullName evidence="2">SPX domain-containing protein</fullName>
    </recommendedName>
</protein>
<feature type="compositionally biased region" description="Low complexity" evidence="1">
    <location>
        <begin position="187"/>
        <end position="214"/>
    </location>
</feature>
<evidence type="ECO:0000313" key="3">
    <source>
        <dbReference type="EMBL" id="CAK9138023.1"/>
    </source>
</evidence>
<accession>A0ABC8QZL4</accession>
<dbReference type="PANTHER" id="PTHR48477:SF1">
    <property type="entry name" value="PHOSPHATE TRANSPORTER PHO1"/>
    <property type="match status" value="1"/>
</dbReference>
<feature type="region of interest" description="Disordered" evidence="1">
    <location>
        <begin position="187"/>
        <end position="216"/>
    </location>
</feature>
<comment type="caution">
    <text evidence="3">The sequence shown here is derived from an EMBL/GenBank/DDBJ whole genome shotgun (WGS) entry which is preliminary data.</text>
</comment>
<dbReference type="AlphaFoldDB" id="A0ABC8QZL4"/>